<evidence type="ECO:0000313" key="1">
    <source>
        <dbReference type="EMBL" id="OOH97138.1"/>
    </source>
</evidence>
<gene>
    <name evidence="1" type="ORF">BMF97_04550</name>
</gene>
<dbReference type="EMBL" id="MPOG01000006">
    <property type="protein sequence ID" value="OOH97138.1"/>
    <property type="molecule type" value="Genomic_DNA"/>
</dbReference>
<dbReference type="SUPFAM" id="SSF50939">
    <property type="entry name" value="Sialidases"/>
    <property type="match status" value="1"/>
</dbReference>
<accession>A0A1T3HZS9</accession>
<name>A0A1T3HZS9_ELIME</name>
<dbReference type="STRING" id="238.BBD35_07690"/>
<dbReference type="InterPro" id="IPR036278">
    <property type="entry name" value="Sialidase_sf"/>
</dbReference>
<evidence type="ECO:0000313" key="2">
    <source>
        <dbReference type="Proteomes" id="UP000188947"/>
    </source>
</evidence>
<proteinExistence type="predicted"/>
<dbReference type="AlphaFoldDB" id="A0A1T3HZS9"/>
<dbReference type="Proteomes" id="UP000188947">
    <property type="component" value="Unassembled WGS sequence"/>
</dbReference>
<comment type="caution">
    <text evidence="1">The sequence shown here is derived from an EMBL/GenBank/DDBJ whole genome shotgun (WGS) entry which is preliminary data.</text>
</comment>
<dbReference type="OrthoDB" id="6315383at2"/>
<reference evidence="1 2" key="1">
    <citation type="submission" date="2016-11" db="EMBL/GenBank/DDBJ databases">
        <title>Genome sequence and comparative genomic analysis of clinical strain Elizabethkingia meningoseptica 61421 PRCM.</title>
        <authorList>
            <person name="Wang M."/>
            <person name="Hu S."/>
            <person name="Cao L."/>
            <person name="Jiang T."/>
            <person name="Zhou Y."/>
            <person name="Ming D."/>
        </authorList>
    </citation>
    <scope>NUCLEOTIDE SEQUENCE [LARGE SCALE GENOMIC DNA]</scope>
    <source>
        <strain evidence="1 2">61421 PRCM</strain>
    </source>
</reference>
<sequence>MKPKSELKSYFENGDIPNQEQFWAWMDSYHHKDDAISMNNISGLKTALDEKLGKDTEIIVPLWTYKTSGWDKDIQVQHPDRNGLVYVSLVDNNTSVPGTDNTKWSPASGAEYKVEPFTLIPQGITYYAHYSGQRNEPGAYADTGFVRGIRKGDIIRYGLRNRKEYPAEETTGRILIALYDEQSIQRIKNIVVDTDVKLNTFIEGQFIAEQDCMLLAVSATNQVSDVVEEPYIERINYKTLTTKRKDSTNGYIDANNYNKNIEYIFPMLLNKRPELDHNEGRYASNFRCTEQFSVETGDVINYSIKIAPNKVDSDPFFYVLFYHENGNKIADIILQESNNLGQFINGSFTAYRKGKVSIASDLGTEQDRKTWFPHISVERTSNILKKENINTVLAGKEYVDKSLVNQFSIGMNYMIDSHKQNNNTYTRYDHIQMNMFNGGISATVQRFRTFGNDLQPSEIVTYISKNNGADWSIFSVKPYDKTSWEAEANPYTLLNNDGSLAIIFLKQIKGTGIRKLYLTHLNPDGTYSDETLLFESSYSNAPGGCPSLRIGDETFFTLYEEAGWHQDSWSRLLKYNHETKQITNMNVTVTGIGSPSESGIYDLPDNRWVMYYRTTTGFCRGRISSDNGLTWGEEFNLFRAPDSMTAIKRLKACNSLLQPIYVAAVSEWTFPSSTGATNDRRHQTLMVSVDGLNWHKMGNITRYTGEYLFFEPTIFETADSVHIGWSTIPDDLGGGVIGTTKGSVWNCIVDKRKIQDFTNGHLFQY</sequence>
<evidence type="ECO:0008006" key="3">
    <source>
        <dbReference type="Google" id="ProtNLM"/>
    </source>
</evidence>
<dbReference type="RefSeq" id="WP_070905364.1">
    <property type="nucleotide sequence ID" value="NZ_CP016378.1"/>
</dbReference>
<protein>
    <recommendedName>
        <fullName evidence="3">Sialidase domain-containing protein</fullName>
    </recommendedName>
</protein>
<organism evidence="1 2">
    <name type="scientific">Elizabethkingia meningoseptica</name>
    <name type="common">Chryseobacterium meningosepticum</name>
    <dbReference type="NCBI Taxonomy" id="238"/>
    <lineage>
        <taxon>Bacteria</taxon>
        <taxon>Pseudomonadati</taxon>
        <taxon>Bacteroidota</taxon>
        <taxon>Flavobacteriia</taxon>
        <taxon>Flavobacteriales</taxon>
        <taxon>Weeksellaceae</taxon>
        <taxon>Elizabethkingia</taxon>
    </lineage>
</organism>
<keyword evidence="2" id="KW-1185">Reference proteome</keyword>
<dbReference type="CDD" id="cd15482">
    <property type="entry name" value="Sialidase_non-viral"/>
    <property type="match status" value="1"/>
</dbReference>
<dbReference type="Gene3D" id="2.120.10.10">
    <property type="match status" value="1"/>
</dbReference>